<keyword evidence="2" id="KW-1185">Reference proteome</keyword>
<sequence>MLYNLTKVINYNNISDIDYAGSTTKYAEGVRNGNALKALSERLCDNIIPYYMVPFNKDTNKVEYLSKYLAEYTAKIKRILQSHNINVYKRYI</sequence>
<reference evidence="1 2" key="1">
    <citation type="submission" date="2024-04" db="EMBL/GenBank/DDBJ databases">
        <title>Tritrichomonas musculus Genome.</title>
        <authorList>
            <person name="Alves-Ferreira E."/>
            <person name="Grigg M."/>
            <person name="Lorenzi H."/>
            <person name="Galac M."/>
        </authorList>
    </citation>
    <scope>NUCLEOTIDE SEQUENCE [LARGE SCALE GENOMIC DNA]</scope>
    <source>
        <strain evidence="1 2">EAF2021</strain>
    </source>
</reference>
<comment type="caution">
    <text evidence="1">The sequence shown here is derived from an EMBL/GenBank/DDBJ whole genome shotgun (WGS) entry which is preliminary data.</text>
</comment>
<evidence type="ECO:0000313" key="2">
    <source>
        <dbReference type="Proteomes" id="UP001470230"/>
    </source>
</evidence>
<gene>
    <name evidence="1" type="ORF">M9Y10_026453</name>
</gene>
<name>A0ABR2H8G8_9EUKA</name>
<dbReference type="Proteomes" id="UP001470230">
    <property type="component" value="Unassembled WGS sequence"/>
</dbReference>
<organism evidence="1 2">
    <name type="scientific">Tritrichomonas musculus</name>
    <dbReference type="NCBI Taxonomy" id="1915356"/>
    <lineage>
        <taxon>Eukaryota</taxon>
        <taxon>Metamonada</taxon>
        <taxon>Parabasalia</taxon>
        <taxon>Tritrichomonadida</taxon>
        <taxon>Tritrichomonadidae</taxon>
        <taxon>Tritrichomonas</taxon>
    </lineage>
</organism>
<protein>
    <submittedName>
        <fullName evidence="1">Uncharacterized protein</fullName>
    </submittedName>
</protein>
<accession>A0ABR2H8G8</accession>
<dbReference type="EMBL" id="JAPFFF010000039">
    <property type="protein sequence ID" value="KAK8842221.1"/>
    <property type="molecule type" value="Genomic_DNA"/>
</dbReference>
<proteinExistence type="predicted"/>
<evidence type="ECO:0000313" key="1">
    <source>
        <dbReference type="EMBL" id="KAK8842221.1"/>
    </source>
</evidence>